<keyword evidence="3" id="KW-1185">Reference proteome</keyword>
<gene>
    <name evidence="2" type="ORF">O6R08_04085</name>
</gene>
<dbReference type="SMART" id="SM00849">
    <property type="entry name" value="Lactamase_B"/>
    <property type="match status" value="1"/>
</dbReference>
<dbReference type="Gene3D" id="3.60.15.10">
    <property type="entry name" value="Ribonuclease Z/Hydroxyacylglutathione hydrolase-like"/>
    <property type="match status" value="1"/>
</dbReference>
<dbReference type="PANTHER" id="PTHR42951">
    <property type="entry name" value="METALLO-BETA-LACTAMASE DOMAIN-CONTAINING"/>
    <property type="match status" value="1"/>
</dbReference>
<dbReference type="RefSeq" id="WP_271418851.1">
    <property type="nucleotide sequence ID" value="NZ_CP115668.1"/>
</dbReference>
<dbReference type="Proteomes" id="UP001212097">
    <property type="component" value="Chromosome"/>
</dbReference>
<evidence type="ECO:0000313" key="3">
    <source>
        <dbReference type="Proteomes" id="UP001212097"/>
    </source>
</evidence>
<name>A0ABY7R0A2_9ACTN</name>
<proteinExistence type="predicted"/>
<reference evidence="2 3" key="1">
    <citation type="submission" date="2023-06" db="EMBL/GenBank/DDBJ databases">
        <title>The Gram-positive Non-spore-bearing Anaerobic Bacilli of Human Feces.</title>
        <authorList>
            <person name="Eggerth A.H."/>
        </authorList>
    </citation>
    <scope>NUCLEOTIDE SEQUENCE [LARGE SCALE GENOMIC DNA]</scope>
    <source>
        <strain evidence="2 3">CBA3108</strain>
    </source>
</reference>
<evidence type="ECO:0000259" key="1">
    <source>
        <dbReference type="SMART" id="SM00849"/>
    </source>
</evidence>
<sequence>MSTNPQNPEWTALTARVWTTTIEPETVTCGLVAGDDHVLLIDTGSSPEQGARLAMSAAAMLGRPVDRVVVTHHHDDHSGGLAGIDGAQSWMHEAAVAHCPGLRVDHPIALMAYVDLGGLGAEVIHPGPGHTDGDLVVIIREEKVTFVGDLVETAGPPQSDETTDVRGWPRAIDAVITGTDGVGVYVPGHGRPVDAVAVMEQRGDLAERIPVEIPLTPVGQHIPPQLA</sequence>
<dbReference type="SUPFAM" id="SSF56281">
    <property type="entry name" value="Metallo-hydrolase/oxidoreductase"/>
    <property type="match status" value="1"/>
</dbReference>
<organism evidence="2 3">
    <name type="scientific">Cutibacterium equinum</name>
    <dbReference type="NCBI Taxonomy" id="3016342"/>
    <lineage>
        <taxon>Bacteria</taxon>
        <taxon>Bacillati</taxon>
        <taxon>Actinomycetota</taxon>
        <taxon>Actinomycetes</taxon>
        <taxon>Propionibacteriales</taxon>
        <taxon>Propionibacteriaceae</taxon>
        <taxon>Cutibacterium</taxon>
    </lineage>
</organism>
<dbReference type="Pfam" id="PF00753">
    <property type="entry name" value="Lactamase_B"/>
    <property type="match status" value="1"/>
</dbReference>
<dbReference type="EMBL" id="CP115668">
    <property type="protein sequence ID" value="WCC80671.1"/>
    <property type="molecule type" value="Genomic_DNA"/>
</dbReference>
<dbReference type="InterPro" id="IPR050855">
    <property type="entry name" value="NDM-1-like"/>
</dbReference>
<protein>
    <submittedName>
        <fullName evidence="2">MBL fold metallo-hydrolase</fullName>
    </submittedName>
</protein>
<accession>A0ABY7R0A2</accession>
<dbReference type="InterPro" id="IPR036866">
    <property type="entry name" value="RibonucZ/Hydroxyglut_hydro"/>
</dbReference>
<feature type="domain" description="Metallo-beta-lactamase" evidence="1">
    <location>
        <begin position="26"/>
        <end position="189"/>
    </location>
</feature>
<evidence type="ECO:0000313" key="2">
    <source>
        <dbReference type="EMBL" id="WCC80671.1"/>
    </source>
</evidence>
<dbReference type="InterPro" id="IPR001279">
    <property type="entry name" value="Metallo-B-lactamas"/>
</dbReference>
<dbReference type="PANTHER" id="PTHR42951:SF4">
    <property type="entry name" value="ACYL-COENZYME A THIOESTERASE MBLAC2"/>
    <property type="match status" value="1"/>
</dbReference>